<reference evidence="9" key="1">
    <citation type="submission" date="2023-03" db="EMBL/GenBank/DDBJ databases">
        <authorList>
            <person name="Steffen K."/>
            <person name="Cardenas P."/>
        </authorList>
    </citation>
    <scope>NUCLEOTIDE SEQUENCE</scope>
</reference>
<dbReference type="PROSITE" id="PS51867">
    <property type="entry name" value="ZF_RING_GID"/>
    <property type="match status" value="1"/>
</dbReference>
<evidence type="ECO:0000259" key="8">
    <source>
        <dbReference type="PROSITE" id="PS51867"/>
    </source>
</evidence>
<dbReference type="GO" id="GO:0008270">
    <property type="term" value="F:zinc ion binding"/>
    <property type="evidence" value="ECO:0007669"/>
    <property type="project" value="UniProtKB-KW"/>
</dbReference>
<dbReference type="PROSITE" id="PS50896">
    <property type="entry name" value="LISH"/>
    <property type="match status" value="1"/>
</dbReference>
<comment type="subcellular location">
    <subcellularLocation>
        <location evidence="1">Cytoplasm</location>
    </subcellularLocation>
</comment>
<dbReference type="InterPro" id="IPR013144">
    <property type="entry name" value="CRA_dom"/>
</dbReference>
<dbReference type="Proteomes" id="UP001174909">
    <property type="component" value="Unassembled WGS sequence"/>
</dbReference>
<dbReference type="GO" id="GO:0043161">
    <property type="term" value="P:proteasome-mediated ubiquitin-dependent protein catabolic process"/>
    <property type="evidence" value="ECO:0007669"/>
    <property type="project" value="InterPro"/>
</dbReference>
<dbReference type="PANTHER" id="PTHR12170">
    <property type="entry name" value="MACROPHAGE ERYTHROBLAST ATTACHER-RELATED"/>
    <property type="match status" value="1"/>
</dbReference>
<comment type="caution">
    <text evidence="9">The sequence shown here is derived from an EMBL/GenBank/DDBJ whole genome shotgun (WGS) entry which is preliminary data.</text>
</comment>
<keyword evidence="2" id="KW-0963">Cytoplasm</keyword>
<dbReference type="CDD" id="cd16652">
    <property type="entry name" value="dRING_Rmd5p-like"/>
    <property type="match status" value="1"/>
</dbReference>
<dbReference type="Gene3D" id="3.30.40.10">
    <property type="entry name" value="Zinc/RING finger domain, C3HC4 (zinc finger)"/>
    <property type="match status" value="1"/>
</dbReference>
<feature type="domain" description="CTLH" evidence="7">
    <location>
        <begin position="152"/>
        <end position="209"/>
    </location>
</feature>
<feature type="zinc finger region" description="RING-Gid-type" evidence="6">
    <location>
        <begin position="332"/>
        <end position="375"/>
    </location>
</feature>
<evidence type="ECO:0000256" key="1">
    <source>
        <dbReference type="ARBA" id="ARBA00004496"/>
    </source>
</evidence>
<dbReference type="SMART" id="SM00667">
    <property type="entry name" value="LisH"/>
    <property type="match status" value="1"/>
</dbReference>
<dbReference type="SMART" id="SM00668">
    <property type="entry name" value="CTLH"/>
    <property type="match status" value="1"/>
</dbReference>
<dbReference type="InterPro" id="IPR006595">
    <property type="entry name" value="CTLH_C"/>
</dbReference>
<dbReference type="PANTHER" id="PTHR12170:SF3">
    <property type="entry name" value="GH10162P"/>
    <property type="match status" value="1"/>
</dbReference>
<dbReference type="InterPro" id="IPR045098">
    <property type="entry name" value="Fyv10_fam"/>
</dbReference>
<dbReference type="GO" id="GO:0061630">
    <property type="term" value="F:ubiquitin protein ligase activity"/>
    <property type="evidence" value="ECO:0007669"/>
    <property type="project" value="InterPro"/>
</dbReference>
<evidence type="ECO:0000256" key="5">
    <source>
        <dbReference type="ARBA" id="ARBA00022833"/>
    </source>
</evidence>
<gene>
    <name evidence="9" type="ORF">GBAR_LOCUS26405</name>
</gene>
<evidence type="ECO:0000256" key="6">
    <source>
        <dbReference type="PROSITE-ProRule" id="PRU01215"/>
    </source>
</evidence>
<evidence type="ECO:0000313" key="9">
    <source>
        <dbReference type="EMBL" id="CAI8047722.1"/>
    </source>
</evidence>
<sequence>MEACLAVEREQEKVVKKLKAVSGSATEKLQQVLHQIQALKELLTAAAPDAKVSEAQREAVRQCLYSIKEAAQAASNEHKDMHATISKLGKAIDKNFSADISAMNVDGAFSGQPCLELNRVICEHLFRQGKMEVGETLMKEAELELDQSYLGQFTELNLVLEALRSRNVEPALEWAVVHRERLLAHGSCLEFKLRQLKFLSLLSGGHTSEALAYAKILGQFAPKHIFEIKRLMGCFLFAHRGLEQSPYADLLDPWHWTEVADMFARDACKLLGLSLESPLRVSLSAGCLALPQLLHLRSVMVQRQVSDIWSRDELPCEVNLGWERRYHSVFTCPILRQQTTDGNPPVRLLCGHAISRDAMKKLIIQSRSRLKCPYCPIEMLEGEVQEIKF</sequence>
<dbReference type="AlphaFoldDB" id="A0AA35TIH9"/>
<keyword evidence="10" id="KW-1185">Reference proteome</keyword>
<dbReference type="InterPro" id="IPR006594">
    <property type="entry name" value="LisH"/>
</dbReference>
<dbReference type="EMBL" id="CASHTH010003675">
    <property type="protein sequence ID" value="CAI8047722.1"/>
    <property type="molecule type" value="Genomic_DNA"/>
</dbReference>
<name>A0AA35TIH9_GEOBA</name>
<keyword evidence="4 6" id="KW-0863">Zinc-finger</keyword>
<keyword evidence="3" id="KW-0479">Metal-binding</keyword>
<dbReference type="FunFam" id="3.30.40.10:FF:000143">
    <property type="entry name" value="Regulator of gluconeogenesis Rmd5"/>
    <property type="match status" value="1"/>
</dbReference>
<evidence type="ECO:0000256" key="2">
    <source>
        <dbReference type="ARBA" id="ARBA00022490"/>
    </source>
</evidence>
<organism evidence="9 10">
    <name type="scientific">Geodia barretti</name>
    <name type="common">Barrett's horny sponge</name>
    <dbReference type="NCBI Taxonomy" id="519541"/>
    <lineage>
        <taxon>Eukaryota</taxon>
        <taxon>Metazoa</taxon>
        <taxon>Porifera</taxon>
        <taxon>Demospongiae</taxon>
        <taxon>Heteroscleromorpha</taxon>
        <taxon>Tetractinellida</taxon>
        <taxon>Astrophorina</taxon>
        <taxon>Geodiidae</taxon>
        <taxon>Geodia</taxon>
    </lineage>
</organism>
<accession>A0AA35TIH9</accession>
<dbReference type="SMART" id="SM00757">
    <property type="entry name" value="CRA"/>
    <property type="match status" value="1"/>
</dbReference>
<evidence type="ECO:0000256" key="3">
    <source>
        <dbReference type="ARBA" id="ARBA00022723"/>
    </source>
</evidence>
<dbReference type="Pfam" id="PF10607">
    <property type="entry name" value="CTLH"/>
    <property type="match status" value="1"/>
</dbReference>
<dbReference type="InterPro" id="IPR037683">
    <property type="entry name" value="Rmd5_dRing"/>
</dbReference>
<dbReference type="GO" id="GO:0034657">
    <property type="term" value="C:GID complex"/>
    <property type="evidence" value="ECO:0007669"/>
    <property type="project" value="TreeGrafter"/>
</dbReference>
<dbReference type="InterPro" id="IPR013083">
    <property type="entry name" value="Znf_RING/FYVE/PHD"/>
</dbReference>
<dbReference type="GO" id="GO:0005634">
    <property type="term" value="C:nucleus"/>
    <property type="evidence" value="ECO:0007669"/>
    <property type="project" value="TreeGrafter"/>
</dbReference>
<evidence type="ECO:0000259" key="7">
    <source>
        <dbReference type="PROSITE" id="PS50897"/>
    </source>
</evidence>
<keyword evidence="5" id="KW-0862">Zinc</keyword>
<proteinExistence type="predicted"/>
<dbReference type="SUPFAM" id="SSF57850">
    <property type="entry name" value="RING/U-box"/>
    <property type="match status" value="1"/>
</dbReference>
<dbReference type="GO" id="GO:0005737">
    <property type="term" value="C:cytoplasm"/>
    <property type="evidence" value="ECO:0007669"/>
    <property type="project" value="UniProtKB-SubCell"/>
</dbReference>
<evidence type="ECO:0000313" key="10">
    <source>
        <dbReference type="Proteomes" id="UP001174909"/>
    </source>
</evidence>
<feature type="domain" description="RING-Gid-type" evidence="8">
    <location>
        <begin position="332"/>
        <end position="375"/>
    </location>
</feature>
<evidence type="ECO:0000256" key="4">
    <source>
        <dbReference type="ARBA" id="ARBA00022771"/>
    </source>
</evidence>
<dbReference type="InterPro" id="IPR024964">
    <property type="entry name" value="CTLH/CRA"/>
</dbReference>
<protein>
    <submittedName>
        <fullName evidence="9">E3 ubiquitin-protein ligase RMND5A</fullName>
    </submittedName>
</protein>
<dbReference type="InterPro" id="IPR044063">
    <property type="entry name" value="ZF_RING_GID"/>
</dbReference>
<dbReference type="PROSITE" id="PS50897">
    <property type="entry name" value="CTLH"/>
    <property type="match status" value="1"/>
</dbReference>